<evidence type="ECO:0000313" key="3">
    <source>
        <dbReference type="Proteomes" id="UP001217754"/>
    </source>
</evidence>
<evidence type="ECO:0000313" key="2">
    <source>
        <dbReference type="EMBL" id="WFD37293.1"/>
    </source>
</evidence>
<feature type="compositionally biased region" description="Low complexity" evidence="1">
    <location>
        <begin position="24"/>
        <end position="33"/>
    </location>
</feature>
<dbReference type="Proteomes" id="UP001217754">
    <property type="component" value="Chromosome 1"/>
</dbReference>
<dbReference type="GeneID" id="85223886"/>
<organism evidence="2 3">
    <name type="scientific">Malassezia japonica</name>
    <dbReference type="NCBI Taxonomy" id="223818"/>
    <lineage>
        <taxon>Eukaryota</taxon>
        <taxon>Fungi</taxon>
        <taxon>Dikarya</taxon>
        <taxon>Basidiomycota</taxon>
        <taxon>Ustilaginomycotina</taxon>
        <taxon>Malasseziomycetes</taxon>
        <taxon>Malasseziales</taxon>
        <taxon>Malasseziaceae</taxon>
        <taxon>Malassezia</taxon>
    </lineage>
</organism>
<feature type="region of interest" description="Disordered" evidence="1">
    <location>
        <begin position="1"/>
        <end position="109"/>
    </location>
</feature>
<gene>
    <name evidence="2" type="ORF">MJAP1_000237</name>
</gene>
<proteinExistence type="predicted"/>
<accession>A0AAF0EUC7</accession>
<protein>
    <submittedName>
        <fullName evidence="2">Uncharacterized protein</fullName>
    </submittedName>
</protein>
<keyword evidence="3" id="KW-1185">Reference proteome</keyword>
<sequence>MEIDTPGTPPPWPLNHKRSHSIVSDTASTASDSSIEDRPSYTSWAHRRKRQARYSPTPSDDDVHTLRAGVWVGERASAIRDSPGAPPASPDPEGTGGWDGMMEEPTQPTLPLATAPQQFLKRGVASQFQPPTPSPLALSRLSMEDDVSAPPAPIHPDSGLGPPLPASNLGKMRHVVRQDTM</sequence>
<dbReference type="RefSeq" id="XP_060120190.1">
    <property type="nucleotide sequence ID" value="XM_060264207.1"/>
</dbReference>
<reference evidence="2" key="1">
    <citation type="submission" date="2023-03" db="EMBL/GenBank/DDBJ databases">
        <title>Mating type loci evolution in Malassezia.</title>
        <authorList>
            <person name="Coelho M.A."/>
        </authorList>
    </citation>
    <scope>NUCLEOTIDE SEQUENCE</scope>
    <source>
        <strain evidence="2">CBS 9431</strain>
    </source>
</reference>
<feature type="region of interest" description="Disordered" evidence="1">
    <location>
        <begin position="123"/>
        <end position="181"/>
    </location>
</feature>
<dbReference type="EMBL" id="CP119958">
    <property type="protein sequence ID" value="WFD37293.1"/>
    <property type="molecule type" value="Genomic_DNA"/>
</dbReference>
<name>A0AAF0EUC7_9BASI</name>
<dbReference type="AlphaFoldDB" id="A0AAF0EUC7"/>
<evidence type="ECO:0000256" key="1">
    <source>
        <dbReference type="SAM" id="MobiDB-lite"/>
    </source>
</evidence>